<organism evidence="1 2">
    <name type="scientific">Thermotoga petrophila</name>
    <dbReference type="NCBI Taxonomy" id="93929"/>
    <lineage>
        <taxon>Bacteria</taxon>
        <taxon>Thermotogati</taxon>
        <taxon>Thermotogota</taxon>
        <taxon>Thermotogae</taxon>
        <taxon>Thermotogales</taxon>
        <taxon>Thermotogaceae</taxon>
        <taxon>Thermotoga</taxon>
    </lineage>
</organism>
<dbReference type="Proteomes" id="UP000058636">
    <property type="component" value="Unassembled WGS sequence"/>
</dbReference>
<dbReference type="CDD" id="cd06577">
    <property type="entry name" value="PASTA_pknB"/>
    <property type="match status" value="1"/>
</dbReference>
<dbReference type="EMBL" id="LGFG01000150">
    <property type="protein sequence ID" value="KUK22489.1"/>
    <property type="molecule type" value="Genomic_DNA"/>
</dbReference>
<dbReference type="RefSeq" id="WP_012310953.1">
    <property type="nucleotide sequence ID" value="NZ_DAITJQ010000004.1"/>
</dbReference>
<proteinExistence type="predicted"/>
<dbReference type="Pfam" id="PF03793">
    <property type="entry name" value="PASTA"/>
    <property type="match status" value="2"/>
</dbReference>
<dbReference type="PROSITE" id="PS51178">
    <property type="entry name" value="PASTA"/>
    <property type="match status" value="3"/>
</dbReference>
<evidence type="ECO:0000313" key="1">
    <source>
        <dbReference type="EMBL" id="KUK22489.1"/>
    </source>
</evidence>
<reference evidence="1 2" key="1">
    <citation type="journal article" date="2015" name="MBio">
        <title>Genome-Resolved Metagenomic Analysis Reveals Roles for Candidate Phyla and Other Microbial Community Members in Biogeochemical Transformations in Oil Reservoirs.</title>
        <authorList>
            <person name="Hu P."/>
            <person name="Tom L."/>
            <person name="Singh A."/>
            <person name="Thomas B.C."/>
            <person name="Baker B.J."/>
            <person name="Piceno Y.M."/>
            <person name="Andersen G.L."/>
            <person name="Banfield J.F."/>
        </authorList>
    </citation>
    <scope>NUCLEOTIDE SEQUENCE [LARGE SCALE GENOMIC DNA]</scope>
    <source>
        <strain evidence="1">46_26</strain>
    </source>
</reference>
<dbReference type="PATRIC" id="fig|93930.3.peg.455"/>
<dbReference type="Gene3D" id="3.30.10.20">
    <property type="match status" value="1"/>
</dbReference>
<dbReference type="InterPro" id="IPR005543">
    <property type="entry name" value="PASTA_dom"/>
</dbReference>
<sequence>MKVFLGILTGIAVGGLLFLFAVKLYQNLYSTVPDVVGLSGTEACERLKASGLFCDTSSSETVLETYPRAGSRVKKGRTVNLYYENPQKKIVPRLSQLNLSVAEEILKRLGWNYETVYFPFGTEKDRVLATYPEEGQIYKGKLILLIDTGEKENYFLVENFVGKKIDELKDNSHILLLGMGDTVVAQYPPEGSIATEVILILGEE</sequence>
<dbReference type="AlphaFoldDB" id="A0A101EPX4"/>
<evidence type="ECO:0000313" key="2">
    <source>
        <dbReference type="Proteomes" id="UP000058636"/>
    </source>
</evidence>
<dbReference type="SMART" id="SM00740">
    <property type="entry name" value="PASTA"/>
    <property type="match status" value="3"/>
</dbReference>
<dbReference type="SUPFAM" id="SSF54184">
    <property type="entry name" value="Penicillin-binding protein 2x (pbp-2x), c-terminal domain"/>
    <property type="match status" value="1"/>
</dbReference>
<protein>
    <submittedName>
        <fullName evidence="1">PASTA domain containing protein</fullName>
    </submittedName>
</protein>
<gene>
    <name evidence="1" type="ORF">XD57_1410</name>
</gene>
<name>A0A101EPX4_9THEM</name>
<comment type="caution">
    <text evidence="1">The sequence shown here is derived from an EMBL/GenBank/DDBJ whole genome shotgun (WGS) entry which is preliminary data.</text>
</comment>
<accession>A0A101EPX4</accession>